<dbReference type="SUPFAM" id="SSF46689">
    <property type="entry name" value="Homeodomain-like"/>
    <property type="match status" value="1"/>
</dbReference>
<evidence type="ECO:0000256" key="2">
    <source>
        <dbReference type="PROSITE-ProRule" id="PRU00335"/>
    </source>
</evidence>
<feature type="DNA-binding region" description="H-T-H motif" evidence="2">
    <location>
        <begin position="44"/>
        <end position="63"/>
    </location>
</feature>
<dbReference type="InterPro" id="IPR009057">
    <property type="entry name" value="Homeodomain-like_sf"/>
</dbReference>
<dbReference type="AlphaFoldDB" id="A0A8J8K8B6"/>
<reference evidence="4" key="1">
    <citation type="submission" date="2020-05" db="EMBL/GenBank/DDBJ databases">
        <title>Genomic Encyclopedia of Type Strains, Phase IV (KMG-V): Genome sequencing to study the core and pangenomes of soil and plant-associated prokaryotes.</title>
        <authorList>
            <person name="Whitman W."/>
        </authorList>
    </citation>
    <scope>NUCLEOTIDE SEQUENCE</scope>
    <source>
        <strain evidence="4">16F</strain>
    </source>
</reference>
<dbReference type="GO" id="GO:0003677">
    <property type="term" value="F:DNA binding"/>
    <property type="evidence" value="ECO:0007669"/>
    <property type="project" value="UniProtKB-UniRule"/>
</dbReference>
<comment type="caution">
    <text evidence="4">The sequence shown here is derived from an EMBL/GenBank/DDBJ whole genome shotgun (WGS) entry which is preliminary data.</text>
</comment>
<evidence type="ECO:0000313" key="4">
    <source>
        <dbReference type="EMBL" id="NRS91772.1"/>
    </source>
</evidence>
<dbReference type="InterPro" id="IPR001647">
    <property type="entry name" value="HTH_TetR"/>
</dbReference>
<evidence type="ECO:0000313" key="5">
    <source>
        <dbReference type="Proteomes" id="UP000610746"/>
    </source>
</evidence>
<dbReference type="Pfam" id="PF00440">
    <property type="entry name" value="TetR_N"/>
    <property type="match status" value="1"/>
</dbReference>
<keyword evidence="1 2" id="KW-0238">DNA-binding</keyword>
<feature type="domain" description="HTH tetR-type" evidence="3">
    <location>
        <begin position="21"/>
        <end position="81"/>
    </location>
</feature>
<dbReference type="PRINTS" id="PR00455">
    <property type="entry name" value="HTHTETR"/>
</dbReference>
<dbReference type="RefSeq" id="WP_173778392.1">
    <property type="nucleotide sequence ID" value="NZ_JABSNO010000004.1"/>
</dbReference>
<dbReference type="Gene3D" id="1.10.357.10">
    <property type="entry name" value="Tetracycline Repressor, domain 2"/>
    <property type="match status" value="1"/>
</dbReference>
<dbReference type="EMBL" id="JABSNO010000004">
    <property type="protein sequence ID" value="NRS91772.1"/>
    <property type="molecule type" value="Genomic_DNA"/>
</dbReference>
<sequence>MDFKLSFNINTSIYLKNPENSDLGKRIIKKSIELIADIGLESFNFKKLAQEVGTTEATVYRYFENKNKLLLFIITYYWFFIDFYLDYQTQNLNDPKLKIQKIIQILTHKLPESDGVLDYDKRLLHQIVISESSKVYLVKNVVEINKDEVFKPYKDLCKNIASIILEYNPQYKYPKSLSSTMIETAHHQEYFCHNLPKLTDFERGETQDFTSQFLEDFVFKAIN</sequence>
<dbReference type="Proteomes" id="UP000610746">
    <property type="component" value="Unassembled WGS sequence"/>
</dbReference>
<evidence type="ECO:0000259" key="3">
    <source>
        <dbReference type="PROSITE" id="PS50977"/>
    </source>
</evidence>
<gene>
    <name evidence="4" type="ORF">HNQ03_000839</name>
</gene>
<accession>A0A8J8K8B6</accession>
<name>A0A8J8K8B6_9FLAO</name>
<protein>
    <recommendedName>
        <fullName evidence="3">HTH tetR-type domain-containing protein</fullName>
    </recommendedName>
</protein>
<dbReference type="PROSITE" id="PS50977">
    <property type="entry name" value="HTH_TETR_2"/>
    <property type="match status" value="1"/>
</dbReference>
<organism evidence="4 5">
    <name type="scientific">Frigoriflavimonas asaccharolytica</name>
    <dbReference type="NCBI Taxonomy" id="2735899"/>
    <lineage>
        <taxon>Bacteria</taxon>
        <taxon>Pseudomonadati</taxon>
        <taxon>Bacteroidota</taxon>
        <taxon>Flavobacteriia</taxon>
        <taxon>Flavobacteriales</taxon>
        <taxon>Weeksellaceae</taxon>
        <taxon>Frigoriflavimonas</taxon>
    </lineage>
</organism>
<keyword evidence="5" id="KW-1185">Reference proteome</keyword>
<proteinExistence type="predicted"/>
<evidence type="ECO:0000256" key="1">
    <source>
        <dbReference type="ARBA" id="ARBA00023125"/>
    </source>
</evidence>